<evidence type="ECO:0000313" key="2">
    <source>
        <dbReference type="Proteomes" id="UP001499909"/>
    </source>
</evidence>
<organism evidence="1 2">
    <name type="scientific">Hymenobacter algoricola</name>
    <dbReference type="NCBI Taxonomy" id="486267"/>
    <lineage>
        <taxon>Bacteria</taxon>
        <taxon>Pseudomonadati</taxon>
        <taxon>Bacteroidota</taxon>
        <taxon>Cytophagia</taxon>
        <taxon>Cytophagales</taxon>
        <taxon>Hymenobacteraceae</taxon>
        <taxon>Hymenobacter</taxon>
    </lineage>
</organism>
<proteinExistence type="predicted"/>
<dbReference type="EMBL" id="BAABDH010000035">
    <property type="protein sequence ID" value="GAA3934669.1"/>
    <property type="molecule type" value="Genomic_DNA"/>
</dbReference>
<accession>A0ABP7N212</accession>
<sequence>MGSRAARAAGALRPEAGQLRWGRSVYLAGQRTEPALATFCPIWKGGKQPATPKLPTKAMATDGIKIIDGDLAHDVYYTFMELYDAGRPLDELKATIEQLQAGNDDFDDEIFITAYALALREIGELSPQVLAQVERAIQRGAFVRYLTEEDGSPIEGRRRQQVLDRFWKNINQPNLRIRRRKSHQPQKKLVFEEGDVLTFQLIPDGIDCITILLRISQSRGRCVYCFILHSCTGVIKPTMQQVLSGSLLGHPAIPGSQSPRIGFAANCISHKDLLACATKFECIGKLTINEEAKRVGSEGGATSFQDFTGNFRYLERGILIRRAKKCSLKHLL</sequence>
<comment type="caution">
    <text evidence="1">The sequence shown here is derived from an EMBL/GenBank/DDBJ whole genome shotgun (WGS) entry which is preliminary data.</text>
</comment>
<reference evidence="2" key="1">
    <citation type="journal article" date="2019" name="Int. J. Syst. Evol. Microbiol.">
        <title>The Global Catalogue of Microorganisms (GCM) 10K type strain sequencing project: providing services to taxonomists for standard genome sequencing and annotation.</title>
        <authorList>
            <consortium name="The Broad Institute Genomics Platform"/>
            <consortium name="The Broad Institute Genome Sequencing Center for Infectious Disease"/>
            <person name="Wu L."/>
            <person name="Ma J."/>
        </authorList>
    </citation>
    <scope>NUCLEOTIDE SEQUENCE [LARGE SCALE GENOMIC DNA]</scope>
    <source>
        <strain evidence="2">JCM 17214</strain>
    </source>
</reference>
<evidence type="ECO:0000313" key="1">
    <source>
        <dbReference type="EMBL" id="GAA3934669.1"/>
    </source>
</evidence>
<keyword evidence="2" id="KW-1185">Reference proteome</keyword>
<dbReference type="RefSeq" id="WP_345112886.1">
    <property type="nucleotide sequence ID" value="NZ_BAABDH010000035.1"/>
</dbReference>
<name>A0ABP7N212_9BACT</name>
<protein>
    <submittedName>
        <fullName evidence="1">Uncharacterized protein</fullName>
    </submittedName>
</protein>
<dbReference type="Proteomes" id="UP001499909">
    <property type="component" value="Unassembled WGS sequence"/>
</dbReference>
<gene>
    <name evidence="1" type="ORF">GCM10022406_18940</name>
</gene>